<gene>
    <name evidence="2" type="ORF">SDC9_80075</name>
</gene>
<protein>
    <submittedName>
        <fullName evidence="2">Uncharacterized protein</fullName>
    </submittedName>
</protein>
<name>A0A644YYX1_9ZZZZ</name>
<feature type="region of interest" description="Disordered" evidence="1">
    <location>
        <begin position="1"/>
        <end position="30"/>
    </location>
</feature>
<dbReference type="EMBL" id="VSSQ01006677">
    <property type="protein sequence ID" value="MPM33499.1"/>
    <property type="molecule type" value="Genomic_DNA"/>
</dbReference>
<accession>A0A644YYX1</accession>
<proteinExistence type="predicted"/>
<evidence type="ECO:0000256" key="1">
    <source>
        <dbReference type="SAM" id="MobiDB-lite"/>
    </source>
</evidence>
<sequence length="30" mass="3218">MEGDPGSRTTPDFKHKNGIPTKGEQSMGIT</sequence>
<reference evidence="2" key="1">
    <citation type="submission" date="2019-08" db="EMBL/GenBank/DDBJ databases">
        <authorList>
            <person name="Kucharzyk K."/>
            <person name="Murdoch R.W."/>
            <person name="Higgins S."/>
            <person name="Loffler F."/>
        </authorList>
    </citation>
    <scope>NUCLEOTIDE SEQUENCE</scope>
</reference>
<comment type="caution">
    <text evidence="2">The sequence shown here is derived from an EMBL/GenBank/DDBJ whole genome shotgun (WGS) entry which is preliminary data.</text>
</comment>
<dbReference type="AlphaFoldDB" id="A0A644YYX1"/>
<evidence type="ECO:0000313" key="2">
    <source>
        <dbReference type="EMBL" id="MPM33499.1"/>
    </source>
</evidence>
<organism evidence="2">
    <name type="scientific">bioreactor metagenome</name>
    <dbReference type="NCBI Taxonomy" id="1076179"/>
    <lineage>
        <taxon>unclassified sequences</taxon>
        <taxon>metagenomes</taxon>
        <taxon>ecological metagenomes</taxon>
    </lineage>
</organism>